<feature type="domain" description="FAS1" evidence="2">
    <location>
        <begin position="173"/>
        <end position="310"/>
    </location>
</feature>
<feature type="domain" description="FAS1" evidence="2">
    <location>
        <begin position="27"/>
        <end position="168"/>
    </location>
</feature>
<dbReference type="KEGG" id="lak:106162051"/>
<dbReference type="GO" id="GO:0007155">
    <property type="term" value="P:cell adhesion"/>
    <property type="evidence" value="ECO:0007669"/>
    <property type="project" value="TreeGrafter"/>
</dbReference>
<feature type="chain" id="PRO_5010331751" evidence="1">
    <location>
        <begin position="25"/>
        <end position="315"/>
    </location>
</feature>
<dbReference type="RefSeq" id="XP_013394617.1">
    <property type="nucleotide sequence ID" value="XM_013539163.1"/>
</dbReference>
<dbReference type="PANTHER" id="PTHR10900:SF124">
    <property type="entry name" value="FI05614P"/>
    <property type="match status" value="1"/>
</dbReference>
<protein>
    <submittedName>
        <fullName evidence="4">Transforming growth factor-beta-induced protein ig-h3-like</fullName>
    </submittedName>
</protein>
<dbReference type="Gene3D" id="2.30.180.10">
    <property type="entry name" value="FAS1 domain"/>
    <property type="match status" value="2"/>
</dbReference>
<evidence type="ECO:0000313" key="3">
    <source>
        <dbReference type="Proteomes" id="UP000085678"/>
    </source>
</evidence>
<dbReference type="STRING" id="7574.A0A1S3I8P2"/>
<dbReference type="GO" id="GO:0031012">
    <property type="term" value="C:extracellular matrix"/>
    <property type="evidence" value="ECO:0007669"/>
    <property type="project" value="TreeGrafter"/>
</dbReference>
<reference evidence="4" key="1">
    <citation type="submission" date="2025-08" db="UniProtKB">
        <authorList>
            <consortium name="RefSeq"/>
        </authorList>
    </citation>
    <scope>IDENTIFICATION</scope>
    <source>
        <tissue evidence="4">Gonads</tissue>
    </source>
</reference>
<dbReference type="Proteomes" id="UP000085678">
    <property type="component" value="Unplaced"/>
</dbReference>
<dbReference type="SMART" id="SM00554">
    <property type="entry name" value="FAS1"/>
    <property type="match status" value="2"/>
</dbReference>
<dbReference type="GO" id="GO:0005615">
    <property type="term" value="C:extracellular space"/>
    <property type="evidence" value="ECO:0007669"/>
    <property type="project" value="TreeGrafter"/>
</dbReference>
<proteinExistence type="predicted"/>
<accession>A0A1S3I8P2</accession>
<dbReference type="SUPFAM" id="SSF82153">
    <property type="entry name" value="FAS1 domain"/>
    <property type="match status" value="2"/>
</dbReference>
<dbReference type="InParanoid" id="A0A1S3I8P2"/>
<dbReference type="GO" id="GO:0030198">
    <property type="term" value="P:extracellular matrix organization"/>
    <property type="evidence" value="ECO:0007669"/>
    <property type="project" value="TreeGrafter"/>
</dbReference>
<dbReference type="OrthoDB" id="286301at2759"/>
<evidence type="ECO:0000313" key="4">
    <source>
        <dbReference type="RefSeq" id="XP_013394617.1"/>
    </source>
</evidence>
<evidence type="ECO:0000259" key="2">
    <source>
        <dbReference type="PROSITE" id="PS50213"/>
    </source>
</evidence>
<keyword evidence="3" id="KW-1185">Reference proteome</keyword>
<keyword evidence="1" id="KW-0732">Signal</keyword>
<evidence type="ECO:0000256" key="1">
    <source>
        <dbReference type="SAM" id="SignalP"/>
    </source>
</evidence>
<sequence length="315" mass="34497">MAPAFRVHVILVVLVCSRLSSVMGTNATESVVDVAANLNASIFVDFVEKLPESLSHYLKNGKGPFTLFVPTNAAFAKLPANIRNQLQTNKTYMMDVMSFHIGEGLELKADFINERLIPTLYSANTQKRVRLNVYQKPAEKVYTASGAPVSRFDELASNGVVHLLDQVMYHLPSQSADDVIVLAPEYLQLDYLIEMSGLNASTIAGGGPFTFFAPTNEAIYSLPPGAMYEFEVNHMALIAVLQHHIVKGTYYAAGLYNGQILQSYLGQDLKVILNGTVVLESVDSPNTVTQVTSADVSVTDGVMHGVNRMMLVRYN</sequence>
<name>A0A1S3I8P2_LINAN</name>
<gene>
    <name evidence="4" type="primary">LOC106162051</name>
</gene>
<dbReference type="InterPro" id="IPR050904">
    <property type="entry name" value="Adhesion/Biosynth-related"/>
</dbReference>
<dbReference type="Pfam" id="PF02469">
    <property type="entry name" value="Fasciclin"/>
    <property type="match status" value="2"/>
</dbReference>
<dbReference type="InterPro" id="IPR000782">
    <property type="entry name" value="FAS1_domain"/>
</dbReference>
<dbReference type="GeneID" id="106162051"/>
<organism evidence="3 4">
    <name type="scientific">Lingula anatina</name>
    <name type="common">Brachiopod</name>
    <name type="synonym">Lingula unguis</name>
    <dbReference type="NCBI Taxonomy" id="7574"/>
    <lineage>
        <taxon>Eukaryota</taxon>
        <taxon>Metazoa</taxon>
        <taxon>Spiralia</taxon>
        <taxon>Lophotrochozoa</taxon>
        <taxon>Brachiopoda</taxon>
        <taxon>Linguliformea</taxon>
        <taxon>Lingulata</taxon>
        <taxon>Lingulida</taxon>
        <taxon>Linguloidea</taxon>
        <taxon>Lingulidae</taxon>
        <taxon>Lingula</taxon>
    </lineage>
</organism>
<dbReference type="PANTHER" id="PTHR10900">
    <property type="entry name" value="PERIOSTIN-RELATED"/>
    <property type="match status" value="1"/>
</dbReference>
<dbReference type="GO" id="GO:0050839">
    <property type="term" value="F:cell adhesion molecule binding"/>
    <property type="evidence" value="ECO:0007669"/>
    <property type="project" value="TreeGrafter"/>
</dbReference>
<feature type="signal peptide" evidence="1">
    <location>
        <begin position="1"/>
        <end position="24"/>
    </location>
</feature>
<dbReference type="PROSITE" id="PS50213">
    <property type="entry name" value="FAS1"/>
    <property type="match status" value="2"/>
</dbReference>
<dbReference type="InterPro" id="IPR036378">
    <property type="entry name" value="FAS1_dom_sf"/>
</dbReference>
<dbReference type="FunFam" id="2.30.180.10:FF:000032">
    <property type="entry name" value="Fasciclin domain-containing protein, putative"/>
    <property type="match status" value="1"/>
</dbReference>
<dbReference type="AlphaFoldDB" id="A0A1S3I8P2"/>